<feature type="domain" description="O-methyltransferase C-terminal" evidence="4">
    <location>
        <begin position="223"/>
        <end position="335"/>
    </location>
</feature>
<dbReference type="GO" id="GO:0032259">
    <property type="term" value="P:methylation"/>
    <property type="evidence" value="ECO:0007669"/>
    <property type="project" value="UniProtKB-KW"/>
</dbReference>
<name>A0AAV4ZX84_9AGAM</name>
<organism evidence="5 6">
    <name type="scientific">Clathrus columnatus</name>
    <dbReference type="NCBI Taxonomy" id="1419009"/>
    <lineage>
        <taxon>Eukaryota</taxon>
        <taxon>Fungi</taxon>
        <taxon>Dikarya</taxon>
        <taxon>Basidiomycota</taxon>
        <taxon>Agaricomycotina</taxon>
        <taxon>Agaricomycetes</taxon>
        <taxon>Phallomycetidae</taxon>
        <taxon>Phallales</taxon>
        <taxon>Clathraceae</taxon>
        <taxon>Clathrus</taxon>
    </lineage>
</organism>
<gene>
    <name evidence="5" type="ORF">Clacol_000840</name>
</gene>
<evidence type="ECO:0000256" key="1">
    <source>
        <dbReference type="ARBA" id="ARBA00022603"/>
    </source>
</evidence>
<dbReference type="AlphaFoldDB" id="A0AAV4ZX84"/>
<keyword evidence="3" id="KW-0949">S-adenosyl-L-methionine</keyword>
<dbReference type="InterPro" id="IPR029063">
    <property type="entry name" value="SAM-dependent_MTases_sf"/>
</dbReference>
<evidence type="ECO:0000259" key="4">
    <source>
        <dbReference type="Pfam" id="PF00891"/>
    </source>
</evidence>
<dbReference type="EMBL" id="BPWL01000001">
    <property type="protein sequence ID" value="GJJ06646.1"/>
    <property type="molecule type" value="Genomic_DNA"/>
</dbReference>
<accession>A0AAV4ZX84</accession>
<evidence type="ECO:0000313" key="5">
    <source>
        <dbReference type="EMBL" id="GJJ06646.1"/>
    </source>
</evidence>
<evidence type="ECO:0000256" key="3">
    <source>
        <dbReference type="ARBA" id="ARBA00022691"/>
    </source>
</evidence>
<protein>
    <recommendedName>
        <fullName evidence="4">O-methyltransferase C-terminal domain-containing protein</fullName>
    </recommendedName>
</protein>
<proteinExistence type="predicted"/>
<dbReference type="PROSITE" id="PS51683">
    <property type="entry name" value="SAM_OMT_II"/>
    <property type="match status" value="1"/>
</dbReference>
<dbReference type="InterPro" id="IPR016461">
    <property type="entry name" value="COMT-like"/>
</dbReference>
<dbReference type="InterPro" id="IPR001077">
    <property type="entry name" value="COMT_C"/>
</dbReference>
<keyword evidence="1" id="KW-0489">Methyltransferase</keyword>
<evidence type="ECO:0000256" key="2">
    <source>
        <dbReference type="ARBA" id="ARBA00022679"/>
    </source>
</evidence>
<comment type="caution">
    <text evidence="5">The sequence shown here is derived from an EMBL/GenBank/DDBJ whole genome shotgun (WGS) entry which is preliminary data.</text>
</comment>
<keyword evidence="2" id="KW-0808">Transferase</keyword>
<dbReference type="PANTHER" id="PTHR43712:SF2">
    <property type="entry name" value="O-METHYLTRANSFERASE CICE"/>
    <property type="match status" value="1"/>
</dbReference>
<evidence type="ECO:0000313" key="6">
    <source>
        <dbReference type="Proteomes" id="UP001050691"/>
    </source>
</evidence>
<dbReference type="Proteomes" id="UP001050691">
    <property type="component" value="Unassembled WGS sequence"/>
</dbReference>
<dbReference type="Pfam" id="PF00891">
    <property type="entry name" value="Methyltransf_2"/>
    <property type="match status" value="1"/>
</dbReference>
<dbReference type="Gene3D" id="3.40.50.150">
    <property type="entry name" value="Vaccinia Virus protein VP39"/>
    <property type="match status" value="1"/>
</dbReference>
<dbReference type="PANTHER" id="PTHR43712">
    <property type="entry name" value="PUTATIVE (AFU_ORTHOLOGUE AFUA_4G14580)-RELATED"/>
    <property type="match status" value="1"/>
</dbReference>
<sequence length="427" mass="47931">MTLSKLHDLLNLLTNAVTQLEEACTKNGTSIPDLDKPFNTSSEDFRKDPTAALAANIIGAAALHICAIINPPQISLFDIASGTQKSAAFRICLESNVAEILQEAGPQNTSGLAALLSFQLDEASKALAHMWEVFSDPTTVKSNEPSQSAFTKFVGRGKTLWEYYDDPEQDFRRHRFNIGMHGVQRFQPENIILSSEFAINVLINDYLFRYDPVYDWKAVPAGSALVDVGGGVGTTQLCLAKEFPQLKIIIQDRSHVWREKDPDALESGRVSFEAQDFFEPQPQRDVSFFFLKQILHDWPDEYCIKILTQLRKAASPNTKLLSMDTVIQHACHDNSDFTGVINGAMPDEAPFPLLANWGAVNPMGYRADMIMLAFFNSRERTLRDAISLFEKSGWRLTERCLEAPDPLRGVQCQVKAHWRYNCGQTYM</sequence>
<keyword evidence="6" id="KW-1185">Reference proteome</keyword>
<reference evidence="5" key="1">
    <citation type="submission" date="2021-10" db="EMBL/GenBank/DDBJ databases">
        <title>De novo Genome Assembly of Clathrus columnatus (Basidiomycota, Fungi) Using Illumina and Nanopore Sequence Data.</title>
        <authorList>
            <person name="Ogiso-Tanaka E."/>
            <person name="Itagaki H."/>
            <person name="Hosoya T."/>
            <person name="Hosaka K."/>
        </authorList>
    </citation>
    <scope>NUCLEOTIDE SEQUENCE</scope>
    <source>
        <strain evidence="5">MO-923</strain>
    </source>
</reference>
<dbReference type="SUPFAM" id="SSF53335">
    <property type="entry name" value="S-adenosyl-L-methionine-dependent methyltransferases"/>
    <property type="match status" value="1"/>
</dbReference>
<dbReference type="GO" id="GO:0008171">
    <property type="term" value="F:O-methyltransferase activity"/>
    <property type="evidence" value="ECO:0007669"/>
    <property type="project" value="InterPro"/>
</dbReference>